<evidence type="ECO:0000256" key="2">
    <source>
        <dbReference type="ARBA" id="ARBA00022692"/>
    </source>
</evidence>
<keyword evidence="4 5" id="KW-0472">Membrane</keyword>
<dbReference type="PATRIC" id="fig|1705578.3.peg.264"/>
<comment type="caution">
    <text evidence="6">The sequence shown here is derived from an EMBL/GenBank/DDBJ whole genome shotgun (WGS) entry which is preliminary data.</text>
</comment>
<feature type="transmembrane region" description="Helical" evidence="5">
    <location>
        <begin position="48"/>
        <end position="64"/>
    </location>
</feature>
<dbReference type="Pfam" id="PF13520">
    <property type="entry name" value="AA_permease_2"/>
    <property type="match status" value="1"/>
</dbReference>
<feature type="transmembrane region" description="Helical" evidence="5">
    <location>
        <begin position="298"/>
        <end position="325"/>
    </location>
</feature>
<protein>
    <submittedName>
        <fullName evidence="6">Low-affinity putrescine importer PlaP</fullName>
    </submittedName>
</protein>
<evidence type="ECO:0000313" key="6">
    <source>
        <dbReference type="EMBL" id="OAA95035.1"/>
    </source>
</evidence>
<dbReference type="InterPro" id="IPR053153">
    <property type="entry name" value="APC_K+_Transporter"/>
</dbReference>
<name>A0A162JH74_9CLOT</name>
<dbReference type="Proteomes" id="UP000093694">
    <property type="component" value="Unassembled WGS sequence"/>
</dbReference>
<feature type="transmembrane region" description="Helical" evidence="5">
    <location>
        <begin position="253"/>
        <end position="278"/>
    </location>
</feature>
<feature type="transmembrane region" description="Helical" evidence="5">
    <location>
        <begin position="374"/>
        <end position="396"/>
    </location>
</feature>
<feature type="transmembrane region" description="Helical" evidence="5">
    <location>
        <begin position="433"/>
        <end position="451"/>
    </location>
</feature>
<accession>A0A162JH74</accession>
<dbReference type="EMBL" id="LITQ01000001">
    <property type="protein sequence ID" value="OAA95035.1"/>
    <property type="molecule type" value="Genomic_DNA"/>
</dbReference>
<dbReference type="GO" id="GO:0022857">
    <property type="term" value="F:transmembrane transporter activity"/>
    <property type="evidence" value="ECO:0007669"/>
    <property type="project" value="InterPro"/>
</dbReference>
<evidence type="ECO:0000256" key="3">
    <source>
        <dbReference type="ARBA" id="ARBA00022989"/>
    </source>
</evidence>
<evidence type="ECO:0000313" key="8">
    <source>
        <dbReference type="Proteomes" id="UP000077384"/>
    </source>
</evidence>
<feature type="transmembrane region" description="Helical" evidence="5">
    <location>
        <begin position="70"/>
        <end position="89"/>
    </location>
</feature>
<dbReference type="Proteomes" id="UP000077384">
    <property type="component" value="Unassembled WGS sequence"/>
</dbReference>
<feature type="transmembrane region" description="Helical" evidence="5">
    <location>
        <begin position="143"/>
        <end position="161"/>
    </location>
</feature>
<dbReference type="Gene3D" id="1.20.1740.10">
    <property type="entry name" value="Amino acid/polyamine transporter I"/>
    <property type="match status" value="1"/>
</dbReference>
<dbReference type="EMBL" id="LROR01000046">
    <property type="protein sequence ID" value="OBR94258.1"/>
    <property type="molecule type" value="Genomic_DNA"/>
</dbReference>
<comment type="subcellular location">
    <subcellularLocation>
        <location evidence="1">Membrane</location>
        <topology evidence="1">Multi-pass membrane protein</topology>
    </subcellularLocation>
</comment>
<organism evidence="6 8">
    <name type="scientific">Clostridium coskatii</name>
    <dbReference type="NCBI Taxonomy" id="1705578"/>
    <lineage>
        <taxon>Bacteria</taxon>
        <taxon>Bacillati</taxon>
        <taxon>Bacillota</taxon>
        <taxon>Clostridia</taxon>
        <taxon>Eubacteriales</taxon>
        <taxon>Clostridiaceae</taxon>
        <taxon>Clostridium</taxon>
    </lineage>
</organism>
<gene>
    <name evidence="6" type="primary">plaP_1</name>
    <name evidence="7" type="ORF">CLCOS_19800</name>
    <name evidence="6" type="ORF">WX73_01444</name>
</gene>
<keyword evidence="3 5" id="KW-1133">Transmembrane helix</keyword>
<feature type="transmembrane region" description="Helical" evidence="5">
    <location>
        <begin position="408"/>
        <end position="427"/>
    </location>
</feature>
<feature type="transmembrane region" description="Helical" evidence="5">
    <location>
        <begin position="346"/>
        <end position="368"/>
    </location>
</feature>
<dbReference type="PANTHER" id="PTHR47704:SF1">
    <property type="entry name" value="POTASSIUM TRANSPORTER KIMA"/>
    <property type="match status" value="1"/>
</dbReference>
<evidence type="ECO:0000313" key="7">
    <source>
        <dbReference type="EMBL" id="OBR94258.1"/>
    </source>
</evidence>
<reference evidence="6 8" key="1">
    <citation type="journal article" date="2015" name="Biotechnol. Bioeng.">
        <title>Genome sequence and phenotypic characterization of Caulobacter segnis.</title>
        <authorList>
            <person name="Patel S."/>
            <person name="Fletcher B."/>
            <person name="Scott D.C."/>
            <person name="Ely B."/>
        </authorList>
    </citation>
    <scope>NUCLEOTIDE SEQUENCE [LARGE SCALE GENOMIC DNA]</scope>
    <source>
        <strain evidence="6 8">PS02</strain>
    </source>
</reference>
<evidence type="ECO:0000256" key="5">
    <source>
        <dbReference type="SAM" id="Phobius"/>
    </source>
</evidence>
<dbReference type="InterPro" id="IPR002293">
    <property type="entry name" value="AA/rel_permease1"/>
</dbReference>
<keyword evidence="2 5" id="KW-0812">Transmembrane</keyword>
<dbReference type="AlphaFoldDB" id="A0A162JH74"/>
<dbReference type="PANTHER" id="PTHR47704">
    <property type="entry name" value="POTASSIUM TRANSPORTER KIMA"/>
    <property type="match status" value="1"/>
</dbReference>
<sequence length="618" mass="68017">MLEKFVDVLIGKPLPNEQTSHEKYNILFGLAIMASDAISSVAYAAEEILVVLIGVLGLAAYNWLGWVSLMIIGLLFILTISYVQIIRAYPQGGGAYIVAKENLGIRPGLVAASALLIDYILTVAVSASAGVAAIISAFPALEIHKISLVVGLIIILTILNLRGVSESSKIFSIPTYLFILGMITMIIYGFIKYSIYGATAPMINTPIKTTGTLSIFLILRAFSSGCSALTGLEAVSNAVPNFKKPSQKNAKIVMILLSSLILFIFGGTSLLARFYHAIPTKNVTVLSQIAFGVFGRNFMYYFIQITTSIILIMACNTAFTGFPMLMYVVARDGFAPRQFTMKGKRLSFSIGIEVLSLIAGVLVLIFKADVHSLIPLYSVGVFLSFTLAQTGMVLHWKSSTETGWKKRALINGIGAIVTIITTLIIIYEKALAGAWIVIALIPILVIIMASIKRHYNKVAEQLRASKQDISNIELGKKFTHICIIPIASLNKATLNALQYARSITPDVIALNVSIDKTSIEKLKTKWSELNTDILLVTKYSPYRQIITPLLKYIEIISNAASEDEKVTIILPQFITHKWWGNFLHNHTGFLLRENLLRNKNIVVSTYPYHLNDEELNQL</sequence>
<dbReference type="GO" id="GO:0016020">
    <property type="term" value="C:membrane"/>
    <property type="evidence" value="ECO:0007669"/>
    <property type="project" value="UniProtKB-SubCell"/>
</dbReference>
<dbReference type="RefSeq" id="WP_063599927.1">
    <property type="nucleotide sequence ID" value="NZ_LITQ01000001.1"/>
</dbReference>
<evidence type="ECO:0000256" key="1">
    <source>
        <dbReference type="ARBA" id="ARBA00004141"/>
    </source>
</evidence>
<reference evidence="7 9" key="2">
    <citation type="journal article" date="2016" name="Front. Microbiol.">
        <title>Industrial Acetogenic Biocatalysts: A Comparative Metabolic and Genomic Analysis.</title>
        <authorList>
            <person name="Bengelsdorf F."/>
            <person name="Poehlein A."/>
            <person name="Sonja S."/>
            <person name="Erz C."/>
            <person name="Hummel T."/>
            <person name="Hoffmeister S."/>
            <person name="Daniel R."/>
            <person name="Durre P."/>
        </authorList>
    </citation>
    <scope>NUCLEOTIDE SEQUENCE [LARGE SCALE GENOMIC DNA]</scope>
    <source>
        <strain evidence="7 9">PTA-10522</strain>
    </source>
</reference>
<feature type="transmembrane region" description="Helical" evidence="5">
    <location>
        <begin position="173"/>
        <end position="191"/>
    </location>
</feature>
<keyword evidence="9" id="KW-1185">Reference proteome</keyword>
<evidence type="ECO:0000313" key="9">
    <source>
        <dbReference type="Proteomes" id="UP000093694"/>
    </source>
</evidence>
<evidence type="ECO:0000256" key="4">
    <source>
        <dbReference type="ARBA" id="ARBA00023136"/>
    </source>
</evidence>
<proteinExistence type="predicted"/>
<feature type="transmembrane region" description="Helical" evidence="5">
    <location>
        <begin position="109"/>
        <end position="137"/>
    </location>
</feature>